<feature type="domain" description="EF-hand" evidence="2">
    <location>
        <begin position="105"/>
        <end position="140"/>
    </location>
</feature>
<dbReference type="InterPro" id="IPR018247">
    <property type="entry name" value="EF_Hand_1_Ca_BS"/>
</dbReference>
<evidence type="ECO:0000259" key="2">
    <source>
        <dbReference type="PROSITE" id="PS50222"/>
    </source>
</evidence>
<dbReference type="SMART" id="SM00054">
    <property type="entry name" value="EFh"/>
    <property type="match status" value="2"/>
</dbReference>
<name>A0A7S1AV80_NOCSC</name>
<dbReference type="AlphaFoldDB" id="A0A7S1AV80"/>
<dbReference type="InterPro" id="IPR002048">
    <property type="entry name" value="EF_hand_dom"/>
</dbReference>
<keyword evidence="1" id="KW-0106">Calcium</keyword>
<dbReference type="PROSITE" id="PS50222">
    <property type="entry name" value="EF_HAND_2"/>
    <property type="match status" value="2"/>
</dbReference>
<dbReference type="Pfam" id="PF13833">
    <property type="entry name" value="EF-hand_8"/>
    <property type="match status" value="1"/>
</dbReference>
<dbReference type="PROSITE" id="PS00018">
    <property type="entry name" value="EF_HAND_1"/>
    <property type="match status" value="2"/>
</dbReference>
<gene>
    <name evidence="3" type="ORF">NSCI0253_LOCUS40467</name>
</gene>
<dbReference type="SUPFAM" id="SSF47473">
    <property type="entry name" value="EF-hand"/>
    <property type="match status" value="1"/>
</dbReference>
<protein>
    <recommendedName>
        <fullName evidence="2">EF-hand domain-containing protein</fullName>
    </recommendedName>
</protein>
<feature type="domain" description="EF-hand" evidence="2">
    <location>
        <begin position="219"/>
        <end position="243"/>
    </location>
</feature>
<dbReference type="Pfam" id="PF00036">
    <property type="entry name" value="EF-hand_1"/>
    <property type="match status" value="1"/>
</dbReference>
<proteinExistence type="predicted"/>
<dbReference type="GO" id="GO:0005509">
    <property type="term" value="F:calcium ion binding"/>
    <property type="evidence" value="ECO:0007669"/>
    <property type="project" value="InterPro"/>
</dbReference>
<organism evidence="3">
    <name type="scientific">Noctiluca scintillans</name>
    <name type="common">Sea sparkle</name>
    <name type="synonym">Red tide dinoflagellate</name>
    <dbReference type="NCBI Taxonomy" id="2966"/>
    <lineage>
        <taxon>Eukaryota</taxon>
        <taxon>Sar</taxon>
        <taxon>Alveolata</taxon>
        <taxon>Dinophyceae</taxon>
        <taxon>Noctilucales</taxon>
        <taxon>Noctilucaceae</taxon>
        <taxon>Noctiluca</taxon>
    </lineage>
</organism>
<reference evidence="3" key="1">
    <citation type="submission" date="2021-01" db="EMBL/GenBank/DDBJ databases">
        <authorList>
            <person name="Corre E."/>
            <person name="Pelletier E."/>
            <person name="Niang G."/>
            <person name="Scheremetjew M."/>
            <person name="Finn R."/>
            <person name="Kale V."/>
            <person name="Holt S."/>
            <person name="Cochrane G."/>
            <person name="Meng A."/>
            <person name="Brown T."/>
            <person name="Cohen L."/>
        </authorList>
    </citation>
    <scope>NUCLEOTIDE SEQUENCE</scope>
</reference>
<evidence type="ECO:0000313" key="3">
    <source>
        <dbReference type="EMBL" id="CAD8866112.1"/>
    </source>
</evidence>
<accession>A0A7S1AV80</accession>
<dbReference type="EMBL" id="HBFQ01057000">
    <property type="protein sequence ID" value="CAD8866112.1"/>
    <property type="molecule type" value="Transcribed_RNA"/>
</dbReference>
<dbReference type="Gene3D" id="1.10.238.10">
    <property type="entry name" value="EF-hand"/>
    <property type="match status" value="1"/>
</dbReference>
<sequence>MYVLLEGTGESPFTEGAVTVDEVKRNTINNTPVLSKRSICGLVGQMLEKALLSRPTVASVLADKWFETADGEVHTEVLEQVLSRKEKTTTYRGMLAGIAAEEDLARLRELNAIFSEVDKNNDGFLSAQEVRQALRGRWSEDKIERLIRGLSGDDNTMVSYTSFMGQLMASKESEENRLLADLFHSLDKGRGQLEKSDLREWLARPTVSPFLGNNSATVIFGELDLDGDGYVQLPEFKAALQGR</sequence>
<evidence type="ECO:0000256" key="1">
    <source>
        <dbReference type="ARBA" id="ARBA00022837"/>
    </source>
</evidence>
<dbReference type="InterPro" id="IPR011992">
    <property type="entry name" value="EF-hand-dom_pair"/>
</dbReference>